<sequence>MSSKLLKILTFKEPLVGGGGGPDHLQGSRTFLHDEDTRMWVERKSGVCVEMKESLVSGGRGRDHLQGSRTFLHDEDTWMRVERKSGVCVEIKVILCAFLYVGSS</sequence>
<comment type="caution">
    <text evidence="1">The sequence shown here is derived from an EMBL/GenBank/DDBJ whole genome shotgun (WGS) entry which is preliminary data.</text>
</comment>
<dbReference type="Proteomes" id="UP001054837">
    <property type="component" value="Unassembled WGS sequence"/>
</dbReference>
<dbReference type="AlphaFoldDB" id="A0AAV4SUZ4"/>
<name>A0AAV4SUZ4_9ARAC</name>
<keyword evidence="2" id="KW-1185">Reference proteome</keyword>
<organism evidence="1 2">
    <name type="scientific">Caerostris darwini</name>
    <dbReference type="NCBI Taxonomy" id="1538125"/>
    <lineage>
        <taxon>Eukaryota</taxon>
        <taxon>Metazoa</taxon>
        <taxon>Ecdysozoa</taxon>
        <taxon>Arthropoda</taxon>
        <taxon>Chelicerata</taxon>
        <taxon>Arachnida</taxon>
        <taxon>Araneae</taxon>
        <taxon>Araneomorphae</taxon>
        <taxon>Entelegynae</taxon>
        <taxon>Araneoidea</taxon>
        <taxon>Araneidae</taxon>
        <taxon>Caerostris</taxon>
    </lineage>
</organism>
<reference evidence="1 2" key="1">
    <citation type="submission" date="2021-06" db="EMBL/GenBank/DDBJ databases">
        <title>Caerostris darwini draft genome.</title>
        <authorList>
            <person name="Kono N."/>
            <person name="Arakawa K."/>
        </authorList>
    </citation>
    <scope>NUCLEOTIDE SEQUENCE [LARGE SCALE GENOMIC DNA]</scope>
</reference>
<proteinExistence type="predicted"/>
<evidence type="ECO:0000313" key="1">
    <source>
        <dbReference type="EMBL" id="GIY38173.1"/>
    </source>
</evidence>
<accession>A0AAV4SUZ4</accession>
<gene>
    <name evidence="1" type="ORF">CDAR_45321</name>
</gene>
<evidence type="ECO:0000313" key="2">
    <source>
        <dbReference type="Proteomes" id="UP001054837"/>
    </source>
</evidence>
<protein>
    <submittedName>
        <fullName evidence="1">Uncharacterized protein</fullName>
    </submittedName>
</protein>
<dbReference type="EMBL" id="BPLQ01008563">
    <property type="protein sequence ID" value="GIY38173.1"/>
    <property type="molecule type" value="Genomic_DNA"/>
</dbReference>